<keyword evidence="2" id="KW-1185">Reference proteome</keyword>
<protein>
    <submittedName>
        <fullName evidence="1">Uncharacterized protein</fullName>
    </submittedName>
</protein>
<proteinExistence type="predicted"/>
<accession>A0ABV7Z391</accession>
<dbReference type="RefSeq" id="WP_379839856.1">
    <property type="nucleotide sequence ID" value="NZ_JBHRYQ010000001.1"/>
</dbReference>
<evidence type="ECO:0000313" key="2">
    <source>
        <dbReference type="Proteomes" id="UP001595616"/>
    </source>
</evidence>
<organism evidence="1 2">
    <name type="scientific">Lacihabitans lacunae</name>
    <dbReference type="NCBI Taxonomy" id="1028214"/>
    <lineage>
        <taxon>Bacteria</taxon>
        <taxon>Pseudomonadati</taxon>
        <taxon>Bacteroidota</taxon>
        <taxon>Cytophagia</taxon>
        <taxon>Cytophagales</taxon>
        <taxon>Leadbetterellaceae</taxon>
        <taxon>Lacihabitans</taxon>
    </lineage>
</organism>
<gene>
    <name evidence="1" type="ORF">ACFOOI_19965</name>
</gene>
<reference evidence="2" key="1">
    <citation type="journal article" date="2019" name="Int. J. Syst. Evol. Microbiol.">
        <title>The Global Catalogue of Microorganisms (GCM) 10K type strain sequencing project: providing services to taxonomists for standard genome sequencing and annotation.</title>
        <authorList>
            <consortium name="The Broad Institute Genomics Platform"/>
            <consortium name="The Broad Institute Genome Sequencing Center for Infectious Disease"/>
            <person name="Wu L."/>
            <person name="Ma J."/>
        </authorList>
    </citation>
    <scope>NUCLEOTIDE SEQUENCE [LARGE SCALE GENOMIC DNA]</scope>
    <source>
        <strain evidence="2">CECT 7956</strain>
    </source>
</reference>
<sequence>MDIEDFQNDVLRPIIKSLHDFIIQIADESIEIKPQKVSEIRDLIEQKIKSDYVLKNILIGAVLSKMSTENLKWFFENRKESSKRISNIISKRIFDTYYPS</sequence>
<dbReference type="Proteomes" id="UP001595616">
    <property type="component" value="Unassembled WGS sequence"/>
</dbReference>
<evidence type="ECO:0000313" key="1">
    <source>
        <dbReference type="EMBL" id="MFC3812950.1"/>
    </source>
</evidence>
<comment type="caution">
    <text evidence="1">The sequence shown here is derived from an EMBL/GenBank/DDBJ whole genome shotgun (WGS) entry which is preliminary data.</text>
</comment>
<dbReference type="EMBL" id="JBHRYQ010000001">
    <property type="protein sequence ID" value="MFC3812950.1"/>
    <property type="molecule type" value="Genomic_DNA"/>
</dbReference>
<name>A0ABV7Z391_9BACT</name>